<organism evidence="1 2">
    <name type="scientific">Kroppenstedtia guangzhouensis</name>
    <dbReference type="NCBI Taxonomy" id="1274356"/>
    <lineage>
        <taxon>Bacteria</taxon>
        <taxon>Bacillati</taxon>
        <taxon>Bacillota</taxon>
        <taxon>Bacilli</taxon>
        <taxon>Bacillales</taxon>
        <taxon>Thermoactinomycetaceae</taxon>
        <taxon>Kroppenstedtia</taxon>
    </lineage>
</organism>
<keyword evidence="2" id="KW-1185">Reference proteome</keyword>
<protein>
    <submittedName>
        <fullName evidence="1">Uncharacterized protein</fullName>
    </submittedName>
</protein>
<evidence type="ECO:0000313" key="1">
    <source>
        <dbReference type="EMBL" id="GGA34981.1"/>
    </source>
</evidence>
<evidence type="ECO:0000313" key="2">
    <source>
        <dbReference type="Proteomes" id="UP000617979"/>
    </source>
</evidence>
<dbReference type="Proteomes" id="UP000617979">
    <property type="component" value="Unassembled WGS sequence"/>
</dbReference>
<sequence length="58" mass="6665">MDEIVALKEKKLTFEEVAATLQGFGYDVSRATVHRRYREWKKARGSEQKLGSKGYIST</sequence>
<name>A0ABQ1G1S1_9BACL</name>
<proteinExistence type="predicted"/>
<comment type="caution">
    <text evidence="1">The sequence shown here is derived from an EMBL/GenBank/DDBJ whole genome shotgun (WGS) entry which is preliminary data.</text>
</comment>
<accession>A0ABQ1G1S1</accession>
<reference evidence="2" key="1">
    <citation type="journal article" date="2019" name="Int. J. Syst. Evol. Microbiol.">
        <title>The Global Catalogue of Microorganisms (GCM) 10K type strain sequencing project: providing services to taxonomists for standard genome sequencing and annotation.</title>
        <authorList>
            <consortium name="The Broad Institute Genomics Platform"/>
            <consortium name="The Broad Institute Genome Sequencing Center for Infectious Disease"/>
            <person name="Wu L."/>
            <person name="Ma J."/>
        </authorList>
    </citation>
    <scope>NUCLEOTIDE SEQUENCE [LARGE SCALE GENOMIC DNA]</scope>
    <source>
        <strain evidence="2">CGMCC 1.12404</strain>
    </source>
</reference>
<dbReference type="EMBL" id="BMEX01000001">
    <property type="protein sequence ID" value="GGA34981.1"/>
    <property type="molecule type" value="Genomic_DNA"/>
</dbReference>
<gene>
    <name evidence="1" type="ORF">GCM10007416_04890</name>
</gene>